<dbReference type="EMBL" id="CAJHNJ030000093">
    <property type="protein sequence ID" value="CAG9135051.1"/>
    <property type="molecule type" value="Genomic_DNA"/>
</dbReference>
<evidence type="ECO:0000313" key="3">
    <source>
        <dbReference type="Proteomes" id="UP000653454"/>
    </source>
</evidence>
<evidence type="ECO:0000256" key="1">
    <source>
        <dbReference type="SAM" id="MobiDB-lite"/>
    </source>
</evidence>
<dbReference type="Proteomes" id="UP000653454">
    <property type="component" value="Unassembled WGS sequence"/>
</dbReference>
<feature type="region of interest" description="Disordered" evidence="1">
    <location>
        <begin position="1"/>
        <end position="20"/>
    </location>
</feature>
<name>A0A8S4G5G9_PLUXY</name>
<gene>
    <name evidence="2" type="ORF">PLXY2_LOCUS13317</name>
</gene>
<proteinExistence type="predicted"/>
<evidence type="ECO:0000313" key="2">
    <source>
        <dbReference type="EMBL" id="CAG9135051.1"/>
    </source>
</evidence>
<comment type="caution">
    <text evidence="2">The sequence shown here is derived from an EMBL/GenBank/DDBJ whole genome shotgun (WGS) entry which is preliminary data.</text>
</comment>
<keyword evidence="3" id="KW-1185">Reference proteome</keyword>
<sequence length="72" mass="8283">HNSHHHNQRTKLNTHKNTESSVDLNQILVSRTTFTLQLDVHKVEAETPSVDRRFSQPILQILNGYPLDLLVS</sequence>
<accession>A0A8S4G5G9</accession>
<reference evidence="2" key="1">
    <citation type="submission" date="2020-11" db="EMBL/GenBank/DDBJ databases">
        <authorList>
            <person name="Whiteford S."/>
        </authorList>
    </citation>
    <scope>NUCLEOTIDE SEQUENCE</scope>
</reference>
<feature type="compositionally biased region" description="Basic residues" evidence="1">
    <location>
        <begin position="1"/>
        <end position="14"/>
    </location>
</feature>
<protein>
    <submittedName>
        <fullName evidence="2">(diamondback moth) hypothetical protein</fullName>
    </submittedName>
</protein>
<dbReference type="AlphaFoldDB" id="A0A8S4G5G9"/>
<organism evidence="2 3">
    <name type="scientific">Plutella xylostella</name>
    <name type="common">Diamondback moth</name>
    <name type="synonym">Plutella maculipennis</name>
    <dbReference type="NCBI Taxonomy" id="51655"/>
    <lineage>
        <taxon>Eukaryota</taxon>
        <taxon>Metazoa</taxon>
        <taxon>Ecdysozoa</taxon>
        <taxon>Arthropoda</taxon>
        <taxon>Hexapoda</taxon>
        <taxon>Insecta</taxon>
        <taxon>Pterygota</taxon>
        <taxon>Neoptera</taxon>
        <taxon>Endopterygota</taxon>
        <taxon>Lepidoptera</taxon>
        <taxon>Glossata</taxon>
        <taxon>Ditrysia</taxon>
        <taxon>Yponomeutoidea</taxon>
        <taxon>Plutellidae</taxon>
        <taxon>Plutella</taxon>
    </lineage>
</organism>
<feature type="non-terminal residue" evidence="2">
    <location>
        <position position="1"/>
    </location>
</feature>